<evidence type="ECO:0000259" key="2">
    <source>
        <dbReference type="Pfam" id="PF12395"/>
    </source>
</evidence>
<feature type="domain" description="DUF1835" evidence="1">
    <location>
        <begin position="4"/>
        <end position="117"/>
    </location>
</feature>
<protein>
    <submittedName>
        <fullName evidence="3">DUF1835 domain-containing protein</fullName>
    </submittedName>
</protein>
<dbReference type="KEGG" id="liu:OU989_07980"/>
<dbReference type="Proteomes" id="UP001219585">
    <property type="component" value="Chromosome"/>
</dbReference>
<dbReference type="AlphaFoldDB" id="A0AAJ5UXU3"/>
<proteinExistence type="predicted"/>
<dbReference type="RefSeq" id="WP_274796597.1">
    <property type="nucleotide sequence ID" value="NZ_CP113527.1"/>
</dbReference>
<evidence type="ECO:0000259" key="1">
    <source>
        <dbReference type="Pfam" id="PF08874"/>
    </source>
</evidence>
<evidence type="ECO:0000313" key="3">
    <source>
        <dbReference type="EMBL" id="WDV08410.1"/>
    </source>
</evidence>
<reference evidence="3" key="1">
    <citation type="submission" date="2022-11" db="EMBL/GenBank/DDBJ databases">
        <title>Lysinibacillus irui.</title>
        <authorList>
            <person name="Akintayo S.O."/>
        </authorList>
    </citation>
    <scope>NUCLEOTIDE SEQUENCE</scope>
    <source>
        <strain evidence="3">IRB4-01</strain>
    </source>
</reference>
<sequence length="262" mass="30689">MAILHITFSLATQGSLKLAIRQHRLQRDESVLSVHDDFSIGPLQSFEERKHWLETHMLDDDDQQLYNDIYENWKGKIETLPSDVDVWVWYSHNAHEQIGLRYVMSEFNHKSSMVYGIDATEGMQRIQPNITIRQTGELSSDMLMKLRTVAKRFSTQECQQLAKEWEDIKGQPSTLRLWKNKLEHVEEEALDAYIIASAKNLQLQHKEEWLMPTQILAQTAGTVNHYIGNDFLMYRLRTLVEQGLFEMQGDTTDIFSYQVKLR</sequence>
<gene>
    <name evidence="3" type="ORF">OU989_07980</name>
</gene>
<dbReference type="Pfam" id="PF08874">
    <property type="entry name" value="DUF1835"/>
    <property type="match status" value="1"/>
</dbReference>
<accession>A0AAJ5UXU3</accession>
<feature type="domain" description="DUF3658" evidence="2">
    <location>
        <begin position="150"/>
        <end position="254"/>
    </location>
</feature>
<dbReference type="Pfam" id="PF12395">
    <property type="entry name" value="DUF3658"/>
    <property type="match status" value="1"/>
</dbReference>
<organism evidence="3 4">
    <name type="scientific">Lysinibacillus irui</name>
    <dbReference type="NCBI Taxonomy" id="2998077"/>
    <lineage>
        <taxon>Bacteria</taxon>
        <taxon>Bacillati</taxon>
        <taxon>Bacillota</taxon>
        <taxon>Bacilli</taxon>
        <taxon>Bacillales</taxon>
        <taxon>Bacillaceae</taxon>
        <taxon>Lysinibacillus</taxon>
    </lineage>
</organism>
<evidence type="ECO:0000313" key="4">
    <source>
        <dbReference type="Proteomes" id="UP001219585"/>
    </source>
</evidence>
<name>A0AAJ5UXU3_9BACI</name>
<dbReference type="EMBL" id="CP113527">
    <property type="protein sequence ID" value="WDV08410.1"/>
    <property type="molecule type" value="Genomic_DNA"/>
</dbReference>
<dbReference type="InterPro" id="IPR014973">
    <property type="entry name" value="DUF1835"/>
</dbReference>
<dbReference type="InterPro" id="IPR022123">
    <property type="entry name" value="DUF3658"/>
</dbReference>